<proteinExistence type="inferred from homology"/>
<evidence type="ECO:0000313" key="7">
    <source>
        <dbReference type="EMBL" id="CAG5106391.1"/>
    </source>
</evidence>
<accession>A0ABN7SSA7</accession>
<keyword evidence="3" id="KW-0472">Membrane</keyword>
<dbReference type="SUPFAM" id="SSF54236">
    <property type="entry name" value="Ubiquitin-like"/>
    <property type="match status" value="1"/>
</dbReference>
<evidence type="ECO:0000256" key="6">
    <source>
        <dbReference type="SAM" id="MobiDB-lite"/>
    </source>
</evidence>
<evidence type="ECO:0000256" key="3">
    <source>
        <dbReference type="ARBA" id="ARBA00023136"/>
    </source>
</evidence>
<reference evidence="7 8" key="1">
    <citation type="submission" date="2021-04" db="EMBL/GenBank/DDBJ databases">
        <authorList>
            <person name="Bliznina A."/>
        </authorList>
    </citation>
    <scope>NUCLEOTIDE SEQUENCE [LARGE SCALE GENOMIC DNA]</scope>
</reference>
<comment type="subcellular location">
    <subcellularLocation>
        <location evidence="1">Membrane</location>
    </subcellularLocation>
</comment>
<keyword evidence="8" id="KW-1185">Reference proteome</keyword>
<dbReference type="InterPro" id="IPR029071">
    <property type="entry name" value="Ubiquitin-like_domsf"/>
</dbReference>
<keyword evidence="5" id="KW-0072">Autophagy</keyword>
<evidence type="ECO:0000256" key="5">
    <source>
        <dbReference type="RuleBase" id="RU004384"/>
    </source>
</evidence>
<evidence type="ECO:0000256" key="2">
    <source>
        <dbReference type="ARBA" id="ARBA00007293"/>
    </source>
</evidence>
<dbReference type="Proteomes" id="UP001158576">
    <property type="component" value="Chromosome 1"/>
</dbReference>
<feature type="region of interest" description="Disordered" evidence="6">
    <location>
        <begin position="1"/>
        <end position="20"/>
    </location>
</feature>
<dbReference type="EMBL" id="OU015566">
    <property type="protein sequence ID" value="CAG5106391.1"/>
    <property type="molecule type" value="Genomic_DNA"/>
</dbReference>
<evidence type="ECO:0000313" key="8">
    <source>
        <dbReference type="Proteomes" id="UP001158576"/>
    </source>
</evidence>
<evidence type="ECO:0000256" key="1">
    <source>
        <dbReference type="ARBA" id="ARBA00004370"/>
    </source>
</evidence>
<keyword evidence="4" id="KW-0449">Lipoprotein</keyword>
<comment type="similarity">
    <text evidence="2 5">Belongs to the ATG8 family.</text>
</comment>
<name>A0ABN7SSA7_OIKDI</name>
<dbReference type="InterPro" id="IPR004241">
    <property type="entry name" value="Atg8-like"/>
</dbReference>
<sequence>MRSEFKNRKTFEDRARDSAAIRDQHPNKVPVIVERSSSEKSLPILDKTKFLVPDHVTVTELIRVLRRRLNLAPGQAFFLLSDRGLPPGTQTLAELWEGEHDEDGFLYVFYAAQEYFG</sequence>
<organism evidence="7 8">
    <name type="scientific">Oikopleura dioica</name>
    <name type="common">Tunicate</name>
    <dbReference type="NCBI Taxonomy" id="34765"/>
    <lineage>
        <taxon>Eukaryota</taxon>
        <taxon>Metazoa</taxon>
        <taxon>Chordata</taxon>
        <taxon>Tunicata</taxon>
        <taxon>Appendicularia</taxon>
        <taxon>Copelata</taxon>
        <taxon>Oikopleuridae</taxon>
        <taxon>Oikopleura</taxon>
    </lineage>
</organism>
<gene>
    <name evidence="7" type="ORF">OKIOD_LOCUS11586</name>
</gene>
<dbReference type="Gene3D" id="3.10.20.90">
    <property type="entry name" value="Phosphatidylinositol 3-kinase Catalytic Subunit, Chain A, domain 1"/>
    <property type="match status" value="1"/>
</dbReference>
<dbReference type="Pfam" id="PF02991">
    <property type="entry name" value="ATG8"/>
    <property type="match status" value="1"/>
</dbReference>
<evidence type="ECO:0000256" key="4">
    <source>
        <dbReference type="ARBA" id="ARBA00023288"/>
    </source>
</evidence>
<protein>
    <submittedName>
        <fullName evidence="7">Oidioi.mRNA.OKI2018_I69.chr1.g2821.t1.cds</fullName>
    </submittedName>
</protein>
<dbReference type="PANTHER" id="PTHR10969">
    <property type="entry name" value="MICROTUBULE-ASSOCIATED PROTEINS 1A/1B LIGHT CHAIN 3-RELATED"/>
    <property type="match status" value="1"/>
</dbReference>